<feature type="region of interest" description="Disordered" evidence="1">
    <location>
        <begin position="324"/>
        <end position="347"/>
    </location>
</feature>
<organism evidence="3 4">
    <name type="scientific">Roseomonas mucosa</name>
    <dbReference type="NCBI Taxonomy" id="207340"/>
    <lineage>
        <taxon>Bacteria</taxon>
        <taxon>Pseudomonadati</taxon>
        <taxon>Pseudomonadota</taxon>
        <taxon>Alphaproteobacteria</taxon>
        <taxon>Acetobacterales</taxon>
        <taxon>Roseomonadaceae</taxon>
        <taxon>Roseomonas</taxon>
    </lineage>
</organism>
<feature type="domain" description="DUF4062" evidence="2">
    <location>
        <begin position="2"/>
        <end position="83"/>
    </location>
</feature>
<accession>A0A1S8D781</accession>
<dbReference type="AlphaFoldDB" id="A0A1S8D781"/>
<protein>
    <recommendedName>
        <fullName evidence="2">DUF4062 domain-containing protein</fullName>
    </recommendedName>
</protein>
<dbReference type="EMBL" id="LLWF02000010">
    <property type="protein sequence ID" value="ONH84213.1"/>
    <property type="molecule type" value="Genomic_DNA"/>
</dbReference>
<dbReference type="STRING" id="207340.APZ41_005195"/>
<dbReference type="Proteomes" id="UP000054844">
    <property type="component" value="Unassembled WGS sequence"/>
</dbReference>
<dbReference type="InterPro" id="IPR025139">
    <property type="entry name" value="DUF4062"/>
</dbReference>
<comment type="caution">
    <text evidence="3">The sequence shown here is derived from an EMBL/GenBank/DDBJ whole genome shotgun (WGS) entry which is preliminary data.</text>
</comment>
<name>A0A1S8D781_9PROT</name>
<dbReference type="RefSeq" id="WP_058389161.1">
    <property type="nucleotide sequence ID" value="NZ_LLWF02000010.1"/>
</dbReference>
<sequence length="372" mass="40404">MKAFVSSLITGHEDLRDAAIGAVRALGGEVIRAEDFPAMAASPQIACLSGVRASDVVILILAERYGAKQASGISATHEEFRTAKDAKPVLAFVRSPPAGQREPDQEAFVREVQGWVGGYFTGQFTGPDDLRQAVTKSLHQWELSRVRSASDPAEMLQRAAGLLPRNDRQYQHRGVSVVTAVAGGPRQSVLRPAKLEDPSFAERLEQMALFGPSKIFTTRRGTDHKLEGNSIVIAQERGASFSVDELGGVLVSIPLESEARGAPQALVEEDVAAAIATGLRFASAILDEIDPTRGLQHVVPAVTVLGTSYHPWMRRAEVERSNGGMTMRMGSDTLPPTHLTPPERNRSALSQELDVLVEDLTTLLRRAYRRDR</sequence>
<evidence type="ECO:0000313" key="3">
    <source>
        <dbReference type="EMBL" id="ONH84213.1"/>
    </source>
</evidence>
<evidence type="ECO:0000256" key="1">
    <source>
        <dbReference type="SAM" id="MobiDB-lite"/>
    </source>
</evidence>
<gene>
    <name evidence="3" type="ORF">APZ41_005195</name>
</gene>
<proteinExistence type="predicted"/>
<keyword evidence="4" id="KW-1185">Reference proteome</keyword>
<evidence type="ECO:0000313" key="4">
    <source>
        <dbReference type="Proteomes" id="UP000054844"/>
    </source>
</evidence>
<evidence type="ECO:0000259" key="2">
    <source>
        <dbReference type="Pfam" id="PF13271"/>
    </source>
</evidence>
<dbReference type="Pfam" id="PF13271">
    <property type="entry name" value="DUF4062"/>
    <property type="match status" value="1"/>
</dbReference>
<reference evidence="3" key="1">
    <citation type="submission" date="2016-12" db="EMBL/GenBank/DDBJ databases">
        <title>Draft genome sequence of Roseomonas mucosa strain AU37, isolated from a peripheral intravenous catheter.</title>
        <authorList>
            <person name="Choudhury M.A."/>
            <person name="Sidjabat H.E."/>
            <person name="Wailan A.M."/>
            <person name="Zhang L."/>
            <person name="Marsh N.M."/>
            <person name="Rickard C.M."/>
            <person name="Davies M."/>
            <person name="Mcmillan D.J."/>
        </authorList>
    </citation>
    <scope>NUCLEOTIDE SEQUENCE [LARGE SCALE GENOMIC DNA]</scope>
    <source>
        <strain evidence="3">AU37</strain>
    </source>
</reference>